<gene>
    <name evidence="2" type="ORF">VNI00_000078</name>
</gene>
<dbReference type="InterPro" id="IPR041078">
    <property type="entry name" value="Plavaka"/>
</dbReference>
<evidence type="ECO:0000313" key="2">
    <source>
        <dbReference type="EMBL" id="KAK7062590.1"/>
    </source>
</evidence>
<comment type="caution">
    <text evidence="2">The sequence shown here is derived from an EMBL/GenBank/DDBJ whole genome shotgun (WGS) entry which is preliminary data.</text>
</comment>
<sequence>MSRIICPYAGCIRSFKLSGHLTKHIHVSHPNGGSLRWTQDVVDHSATILLSQTPVETPPPPILNPDPFSPLDHIIEDEEFQEFNYHPYLTGEKCDREGNPLPPGAPPEPLADVENPWQPFRDEVSFQLADLLFRKIKMSKPNVNELLDLWLLDIKTQFNGDSAPLANHPELVESIDKIREGSAPWNCFESVIEEDLGQDTPDWKKVTYQVWYRNPDTVISNILANCDFANEFDVCPYVRVGPDGKCHLSDFMSGNYAFRHSVCYHAHC</sequence>
<dbReference type="Pfam" id="PF18759">
    <property type="entry name" value="Plavaka"/>
    <property type="match status" value="1"/>
</dbReference>
<name>A0AAW0EEP3_9AGAR</name>
<proteinExistence type="predicted"/>
<reference evidence="2 3" key="1">
    <citation type="submission" date="2024-01" db="EMBL/GenBank/DDBJ databases">
        <title>A draft genome for a cacao thread blight-causing isolate of Paramarasmius palmivorus.</title>
        <authorList>
            <person name="Baruah I.K."/>
            <person name="Bukari Y."/>
            <person name="Amoako-Attah I."/>
            <person name="Meinhardt L.W."/>
            <person name="Bailey B.A."/>
            <person name="Cohen S.P."/>
        </authorList>
    </citation>
    <scope>NUCLEOTIDE SEQUENCE [LARGE SCALE GENOMIC DNA]</scope>
    <source>
        <strain evidence="2 3">GH-12</strain>
    </source>
</reference>
<organism evidence="2 3">
    <name type="scientific">Paramarasmius palmivorus</name>
    <dbReference type="NCBI Taxonomy" id="297713"/>
    <lineage>
        <taxon>Eukaryota</taxon>
        <taxon>Fungi</taxon>
        <taxon>Dikarya</taxon>
        <taxon>Basidiomycota</taxon>
        <taxon>Agaricomycotina</taxon>
        <taxon>Agaricomycetes</taxon>
        <taxon>Agaricomycetidae</taxon>
        <taxon>Agaricales</taxon>
        <taxon>Marasmiineae</taxon>
        <taxon>Marasmiaceae</taxon>
        <taxon>Paramarasmius</taxon>
    </lineage>
</organism>
<dbReference type="AlphaFoldDB" id="A0AAW0EEP3"/>
<dbReference type="Proteomes" id="UP001383192">
    <property type="component" value="Unassembled WGS sequence"/>
</dbReference>
<dbReference type="InterPro" id="IPR013087">
    <property type="entry name" value="Znf_C2H2_type"/>
</dbReference>
<dbReference type="EMBL" id="JAYKXP010000001">
    <property type="protein sequence ID" value="KAK7062590.1"/>
    <property type="molecule type" value="Genomic_DNA"/>
</dbReference>
<dbReference type="PROSITE" id="PS00028">
    <property type="entry name" value="ZINC_FINGER_C2H2_1"/>
    <property type="match status" value="1"/>
</dbReference>
<protein>
    <recommendedName>
        <fullName evidence="1">C2H2-type domain-containing protein</fullName>
    </recommendedName>
</protein>
<evidence type="ECO:0000313" key="3">
    <source>
        <dbReference type="Proteomes" id="UP001383192"/>
    </source>
</evidence>
<evidence type="ECO:0000259" key="1">
    <source>
        <dbReference type="PROSITE" id="PS00028"/>
    </source>
</evidence>
<accession>A0AAW0EEP3</accession>
<keyword evidence="3" id="KW-1185">Reference proteome</keyword>
<feature type="domain" description="C2H2-type" evidence="1">
    <location>
        <begin position="6"/>
        <end position="29"/>
    </location>
</feature>